<keyword evidence="7 9" id="KW-0408">Iron</keyword>
<name>A0A8I1MY49_THIA3</name>
<protein>
    <submittedName>
        <fullName evidence="12">C-type cytochrome</fullName>
    </submittedName>
</protein>
<evidence type="ECO:0000256" key="4">
    <source>
        <dbReference type="ARBA" id="ARBA00022723"/>
    </source>
</evidence>
<evidence type="ECO:0000256" key="1">
    <source>
        <dbReference type="ARBA" id="ARBA00004418"/>
    </source>
</evidence>
<dbReference type="RefSeq" id="WP_276730667.1">
    <property type="nucleotide sequence ID" value="NZ_JAFKMR010000020.1"/>
</dbReference>
<evidence type="ECO:0000256" key="10">
    <source>
        <dbReference type="SAM" id="SignalP"/>
    </source>
</evidence>
<evidence type="ECO:0000256" key="9">
    <source>
        <dbReference type="PIRSR" id="PIRSR000005-2"/>
    </source>
</evidence>
<dbReference type="GO" id="GO:0020037">
    <property type="term" value="F:heme binding"/>
    <property type="evidence" value="ECO:0007669"/>
    <property type="project" value="InterPro"/>
</dbReference>
<evidence type="ECO:0000256" key="2">
    <source>
        <dbReference type="ARBA" id="ARBA00022448"/>
    </source>
</evidence>
<feature type="binding site" description="covalent" evidence="8">
    <location>
        <position position="176"/>
    </location>
    <ligand>
        <name>heme c</name>
        <dbReference type="ChEBI" id="CHEBI:61717"/>
        <label>2</label>
    </ligand>
</feature>
<feature type="binding site" description="axial binding residue" evidence="9">
    <location>
        <position position="114"/>
    </location>
    <ligand>
        <name>heme c</name>
        <dbReference type="ChEBI" id="CHEBI:61717"/>
        <label>1</label>
    </ligand>
    <ligandPart>
        <name>Fe</name>
        <dbReference type="ChEBI" id="CHEBI:18248"/>
    </ligandPart>
</feature>
<accession>A0A8I1MY49</accession>
<dbReference type="PANTHER" id="PTHR33751">
    <property type="entry name" value="CBB3-TYPE CYTOCHROME C OXIDASE SUBUNIT FIXP"/>
    <property type="match status" value="1"/>
</dbReference>
<keyword evidence="3 8" id="KW-0349">Heme</keyword>
<comment type="subcellular location">
    <subcellularLocation>
        <location evidence="1">Periplasm</location>
    </subcellularLocation>
</comment>
<feature type="binding site" description="axial binding residue" evidence="9">
    <location>
        <position position="180"/>
    </location>
    <ligand>
        <name>heme c</name>
        <dbReference type="ChEBI" id="CHEBI:61717"/>
        <label>2</label>
    </ligand>
    <ligandPart>
        <name>Fe</name>
        <dbReference type="ChEBI" id="CHEBI:18248"/>
    </ligandPart>
</feature>
<dbReference type="PIRSF" id="PIRSF000005">
    <property type="entry name" value="Cytochrome_c4"/>
    <property type="match status" value="1"/>
</dbReference>
<evidence type="ECO:0000256" key="6">
    <source>
        <dbReference type="ARBA" id="ARBA00022982"/>
    </source>
</evidence>
<dbReference type="Pfam" id="PF00034">
    <property type="entry name" value="Cytochrom_C"/>
    <property type="match status" value="2"/>
</dbReference>
<dbReference type="AlphaFoldDB" id="A0A8I1MY49"/>
<evidence type="ECO:0000313" key="13">
    <source>
        <dbReference type="Proteomes" id="UP000664800"/>
    </source>
</evidence>
<dbReference type="GO" id="GO:0005506">
    <property type="term" value="F:iron ion binding"/>
    <property type="evidence" value="ECO:0007669"/>
    <property type="project" value="InterPro"/>
</dbReference>
<feature type="domain" description="Cytochrome c" evidence="11">
    <location>
        <begin position="53"/>
        <end position="137"/>
    </location>
</feature>
<evidence type="ECO:0000256" key="5">
    <source>
        <dbReference type="ARBA" id="ARBA00022764"/>
    </source>
</evidence>
<feature type="binding site" description="axial binding residue" evidence="9">
    <location>
        <position position="71"/>
    </location>
    <ligand>
        <name>heme c</name>
        <dbReference type="ChEBI" id="CHEBI:61717"/>
        <label>1</label>
    </ligand>
    <ligandPart>
        <name>Fe</name>
        <dbReference type="ChEBI" id="CHEBI:18248"/>
    </ligandPart>
</feature>
<dbReference type="InterPro" id="IPR024167">
    <property type="entry name" value="Cytochrome_c4-like"/>
</dbReference>
<keyword evidence="10" id="KW-0732">Signal</keyword>
<feature type="chain" id="PRO_5034432623" evidence="10">
    <location>
        <begin position="28"/>
        <end position="252"/>
    </location>
</feature>
<keyword evidence="6" id="KW-0249">Electron transport</keyword>
<dbReference type="InterPro" id="IPR050597">
    <property type="entry name" value="Cytochrome_c_Oxidase_Subunit"/>
</dbReference>
<comment type="PTM">
    <text evidence="8">Binds 2 heme c groups covalently per subunit.</text>
</comment>
<keyword evidence="2" id="KW-0813">Transport</keyword>
<feature type="signal peptide" evidence="10">
    <location>
        <begin position="1"/>
        <end position="27"/>
    </location>
</feature>
<evidence type="ECO:0000256" key="7">
    <source>
        <dbReference type="ARBA" id="ARBA00023004"/>
    </source>
</evidence>
<dbReference type="InterPro" id="IPR009056">
    <property type="entry name" value="Cyt_c-like_dom"/>
</dbReference>
<sequence length="252" mass="26822">MITAAFPAASRTLALAAALLASSLAQASEHNKPAPKPWSPVTLHTALGDLPKGNAAAGKAVHDSMMCASCHGAAGNAATMNWPSVAGQRYDYTAKMLLDYRSGLRFEDERAGLMTSIARLMTPQQIADVSAYYASLPKPVAPQAQAALAAPLTAAEHKRVEQLVRKGDANRLITACASCHGLHGEGKGTTPAIAGQTTDYFIRTMRLYHNGERQNDVYKGMSQFSQRLSDADTLLIARYYASQGQSQTAKAD</sequence>
<feature type="binding site" description="axial binding residue" evidence="9">
    <location>
        <position position="221"/>
    </location>
    <ligand>
        <name>heme c</name>
        <dbReference type="ChEBI" id="CHEBI:61717"/>
        <label>2</label>
    </ligand>
    <ligandPart>
        <name>Fe</name>
        <dbReference type="ChEBI" id="CHEBI:18248"/>
    </ligandPart>
</feature>
<comment type="caution">
    <text evidence="12">The sequence shown here is derived from an EMBL/GenBank/DDBJ whole genome shotgun (WGS) entry which is preliminary data.</text>
</comment>
<reference evidence="12" key="1">
    <citation type="submission" date="2021-02" db="EMBL/GenBank/DDBJ databases">
        <title>Thiocyanate and organic carbon inputs drive convergent selection for specific autotrophic Afipia and Thiobacillus strains within complex microbiomes.</title>
        <authorList>
            <person name="Huddy R.J."/>
            <person name="Sachdeva R."/>
            <person name="Kadzinga F."/>
            <person name="Kantor R.S."/>
            <person name="Harrison S.T.L."/>
            <person name="Banfield J.F."/>
        </authorList>
    </citation>
    <scope>NUCLEOTIDE SEQUENCE</scope>
    <source>
        <strain evidence="12">SCN18_13_7_16_R3_B_64_19</strain>
    </source>
</reference>
<feature type="binding site" description="covalent" evidence="8">
    <location>
        <position position="179"/>
    </location>
    <ligand>
        <name>heme c</name>
        <dbReference type="ChEBI" id="CHEBI:61717"/>
        <label>2</label>
    </ligand>
</feature>
<feature type="binding site" description="covalent" evidence="8">
    <location>
        <position position="70"/>
    </location>
    <ligand>
        <name>heme c</name>
        <dbReference type="ChEBI" id="CHEBI:61717"/>
        <label>1</label>
    </ligand>
</feature>
<keyword evidence="5" id="KW-0574">Periplasm</keyword>
<feature type="binding site" description="covalent" evidence="8">
    <location>
        <position position="67"/>
    </location>
    <ligand>
        <name>heme c</name>
        <dbReference type="ChEBI" id="CHEBI:61717"/>
        <label>1</label>
    </ligand>
</feature>
<evidence type="ECO:0000256" key="8">
    <source>
        <dbReference type="PIRSR" id="PIRSR000005-1"/>
    </source>
</evidence>
<dbReference type="PROSITE" id="PS51007">
    <property type="entry name" value="CYTC"/>
    <property type="match status" value="2"/>
</dbReference>
<dbReference type="Gene3D" id="1.10.760.10">
    <property type="entry name" value="Cytochrome c-like domain"/>
    <property type="match status" value="2"/>
</dbReference>
<proteinExistence type="predicted"/>
<dbReference type="SUPFAM" id="SSF46626">
    <property type="entry name" value="Cytochrome c"/>
    <property type="match status" value="2"/>
</dbReference>
<organism evidence="12 13">
    <name type="scientific">Thiomonas arsenitoxydans (strain DSM 22701 / CIP 110005 / 3As)</name>
    <dbReference type="NCBI Taxonomy" id="426114"/>
    <lineage>
        <taxon>Bacteria</taxon>
        <taxon>Pseudomonadati</taxon>
        <taxon>Pseudomonadota</taxon>
        <taxon>Betaproteobacteria</taxon>
        <taxon>Burkholderiales</taxon>
        <taxon>Thiomonas</taxon>
    </lineage>
</organism>
<feature type="domain" description="Cytochrome c" evidence="11">
    <location>
        <begin position="162"/>
        <end position="244"/>
    </location>
</feature>
<dbReference type="GO" id="GO:0042597">
    <property type="term" value="C:periplasmic space"/>
    <property type="evidence" value="ECO:0007669"/>
    <property type="project" value="UniProtKB-SubCell"/>
</dbReference>
<dbReference type="InterPro" id="IPR036909">
    <property type="entry name" value="Cyt_c-like_dom_sf"/>
</dbReference>
<keyword evidence="4 9" id="KW-0479">Metal-binding</keyword>
<evidence type="ECO:0000259" key="11">
    <source>
        <dbReference type="PROSITE" id="PS51007"/>
    </source>
</evidence>
<evidence type="ECO:0000256" key="3">
    <source>
        <dbReference type="ARBA" id="ARBA00022617"/>
    </source>
</evidence>
<dbReference type="GO" id="GO:0009055">
    <property type="term" value="F:electron transfer activity"/>
    <property type="evidence" value="ECO:0007669"/>
    <property type="project" value="InterPro"/>
</dbReference>
<dbReference type="Proteomes" id="UP000664800">
    <property type="component" value="Unassembled WGS sequence"/>
</dbReference>
<dbReference type="EMBL" id="JAFKMR010000020">
    <property type="protein sequence ID" value="MBN8744706.1"/>
    <property type="molecule type" value="Genomic_DNA"/>
</dbReference>
<evidence type="ECO:0000313" key="12">
    <source>
        <dbReference type="EMBL" id="MBN8744706.1"/>
    </source>
</evidence>
<dbReference type="PANTHER" id="PTHR33751:SF9">
    <property type="entry name" value="CYTOCHROME C4"/>
    <property type="match status" value="1"/>
</dbReference>
<gene>
    <name evidence="12" type="ORF">J0I24_10420</name>
</gene>